<sequence length="233" mass="23518">MSAERRVTARGRNAMVVLLAVNSGLTDAMGYLALGGAFSSVMTGNMVLLGLSIGSATGALALHAAAAVLAFVCGCAIGARVAGTPAEGDPVWPRPVTRALSLQAVVVAGCAVLWWLAGGRPEPFEQLALLSLNALALGLQSSAVQRFGVSGLSTTYLTGTLTTVVIRLASGRPLREIGHSAAILVGLVGGAAAGTLVTSHARLWVPVAQLALLLAVIGRAVRDPEPAPVLSRG</sequence>
<proteinExistence type="predicted"/>
<dbReference type="Pfam" id="PF06912">
    <property type="entry name" value="DUF1275"/>
    <property type="match status" value="1"/>
</dbReference>
<dbReference type="STRING" id="683260.SAMN05421874_12973"/>
<dbReference type="RefSeq" id="WP_143022317.1">
    <property type="nucleotide sequence ID" value="NZ_FNFB01000029.1"/>
</dbReference>
<keyword evidence="1" id="KW-0812">Transmembrane</keyword>
<dbReference type="AlphaFoldDB" id="A0A1G9N1L2"/>
<keyword evidence="1" id="KW-0472">Membrane</keyword>
<keyword evidence="1" id="KW-1133">Transmembrane helix</keyword>
<reference evidence="2 3" key="1">
    <citation type="submission" date="2016-10" db="EMBL/GenBank/DDBJ databases">
        <authorList>
            <person name="de Groot N.N."/>
        </authorList>
    </citation>
    <scope>NUCLEOTIDE SEQUENCE [LARGE SCALE GENOMIC DNA]</scope>
    <source>
        <strain evidence="2 3">CGMCC 4.5681</strain>
    </source>
</reference>
<evidence type="ECO:0000256" key="1">
    <source>
        <dbReference type="SAM" id="Phobius"/>
    </source>
</evidence>
<feature type="transmembrane region" description="Helical" evidence="1">
    <location>
        <begin position="149"/>
        <end position="169"/>
    </location>
</feature>
<feature type="transmembrane region" description="Helical" evidence="1">
    <location>
        <begin position="99"/>
        <end position="117"/>
    </location>
</feature>
<feature type="transmembrane region" description="Helical" evidence="1">
    <location>
        <begin position="181"/>
        <end position="197"/>
    </location>
</feature>
<dbReference type="Proteomes" id="UP000198683">
    <property type="component" value="Unassembled WGS sequence"/>
</dbReference>
<evidence type="ECO:0000313" key="2">
    <source>
        <dbReference type="EMBL" id="SDL80283.1"/>
    </source>
</evidence>
<accession>A0A1G9N1L2</accession>
<name>A0A1G9N1L2_9ACTN</name>
<protein>
    <submittedName>
        <fullName evidence="2">Uncharacterized membrane protein YoaK, UPF0700 family</fullName>
    </submittedName>
</protein>
<organism evidence="2 3">
    <name type="scientific">Nonomuraea maritima</name>
    <dbReference type="NCBI Taxonomy" id="683260"/>
    <lineage>
        <taxon>Bacteria</taxon>
        <taxon>Bacillati</taxon>
        <taxon>Actinomycetota</taxon>
        <taxon>Actinomycetes</taxon>
        <taxon>Streptosporangiales</taxon>
        <taxon>Streptosporangiaceae</taxon>
        <taxon>Nonomuraea</taxon>
    </lineage>
</organism>
<keyword evidence="3" id="KW-1185">Reference proteome</keyword>
<dbReference type="OrthoDB" id="3544269at2"/>
<feature type="transmembrane region" description="Helical" evidence="1">
    <location>
        <begin position="60"/>
        <end position="79"/>
    </location>
</feature>
<dbReference type="InterPro" id="IPR010699">
    <property type="entry name" value="DUF1275"/>
</dbReference>
<dbReference type="EMBL" id="FNFB01000029">
    <property type="protein sequence ID" value="SDL80283.1"/>
    <property type="molecule type" value="Genomic_DNA"/>
</dbReference>
<evidence type="ECO:0000313" key="3">
    <source>
        <dbReference type="Proteomes" id="UP000198683"/>
    </source>
</evidence>
<dbReference type="PANTHER" id="PTHR37314:SF4">
    <property type="entry name" value="UPF0700 TRANSMEMBRANE PROTEIN YOAK"/>
    <property type="match status" value="1"/>
</dbReference>
<dbReference type="PANTHER" id="PTHR37314">
    <property type="entry name" value="SLR0142 PROTEIN"/>
    <property type="match status" value="1"/>
</dbReference>
<gene>
    <name evidence="2" type="ORF">SAMN05421874_12973</name>
</gene>